<name>A0A7V0XG34_UNCW3</name>
<evidence type="ECO:0000256" key="1">
    <source>
        <dbReference type="SAM" id="Phobius"/>
    </source>
</evidence>
<organism evidence="3">
    <name type="scientific">candidate division WOR-3 bacterium</name>
    <dbReference type="NCBI Taxonomy" id="2052148"/>
    <lineage>
        <taxon>Bacteria</taxon>
        <taxon>Bacteria division WOR-3</taxon>
    </lineage>
</organism>
<dbReference type="EMBL" id="DSBX01000330">
    <property type="protein sequence ID" value="HDR00327.1"/>
    <property type="molecule type" value="Genomic_DNA"/>
</dbReference>
<reference evidence="3" key="1">
    <citation type="journal article" date="2020" name="mSystems">
        <title>Genome- and Community-Level Interaction Insights into Carbon Utilization and Element Cycling Functions of Hydrothermarchaeota in Hydrothermal Sediment.</title>
        <authorList>
            <person name="Zhou Z."/>
            <person name="Liu Y."/>
            <person name="Xu W."/>
            <person name="Pan J."/>
            <person name="Luo Z.H."/>
            <person name="Li M."/>
        </authorList>
    </citation>
    <scope>NUCLEOTIDE SEQUENCE [LARGE SCALE GENOMIC DNA]</scope>
    <source>
        <strain evidence="3">SpSt-1182</strain>
    </source>
</reference>
<protein>
    <recommendedName>
        <fullName evidence="2">Membrane protein 6-pyruvoyl-tetrahydropterin synthase-related domain-containing protein</fullName>
    </recommendedName>
</protein>
<keyword evidence="1" id="KW-0472">Membrane</keyword>
<sequence length="745" mass="80593">MTRPRTTRPDRQRRPRTGLTGRHRILVGLVLLAAAVLSGYSFIAPGHPTTVDIWPHLVRQQVVSRSLSAGESPFWSFIFYGGYPHLRFYGPLLALLGGLLALAVGNQLLAVKTLLFLLHLGSAAVMLLYLRRRTGRDVAAAAGTLVYLLVPWRVLFISIGGNYPVALVYLLLPACFFAFDALAESGERRHALLLGLAAGLLVLAHALYAAFTVALLALALAGWLARGRKAAPPAGRVLAGVGIAAGGGLALSAFFLVPFLVGLGTHAYPQPDIRLSPPGIGTLLWPSARHGGYAGAYLGLSIVLLVAAALGYLLADRGHRRRAAFPAVGLTLGLAFSLLVPHLGGIGRFLVGVLPPVRFLVFWVFFAAVLVALGGARFEERFLRTSGRSLAGFLLLAGVLAADCLPALLRISYPTIESFLGVRRHIYQLLRADRPVRVFDVSLPEDRIDELRRTVRYPALGYLFGGFAGPFGPPYHQFAPPSMLYVYPWTNLVAADLGDTTRATLTPTSRKALALMGISHLITLPALMTGDDDAAYLLTKADMDWDDRFMVPGPEPPLVFGPTRAGLVLASNTVRSVPAAPVTQANTMVIAADWRALLDFVDVDSSLRYLSFIPVPGREPTRTLTDESEASGVLGQPDITVHETTVTDSRVGIRLESRTECFIRLAVSYYPELSVRLNGRETEFHETADHFIWLHLPPGSHELTINAPLGLLRTILIALGLATLLAGATMLGLTAARRRRPKHRR</sequence>
<dbReference type="Proteomes" id="UP000885672">
    <property type="component" value="Unassembled WGS sequence"/>
</dbReference>
<proteinExistence type="predicted"/>
<feature type="domain" description="Membrane protein 6-pyruvoyl-tetrahydropterin synthase-related" evidence="2">
    <location>
        <begin position="86"/>
        <end position="415"/>
    </location>
</feature>
<evidence type="ECO:0000313" key="3">
    <source>
        <dbReference type="EMBL" id="HDR00327.1"/>
    </source>
</evidence>
<feature type="transmembrane region" description="Helical" evidence="1">
    <location>
        <begin position="21"/>
        <end position="43"/>
    </location>
</feature>
<feature type="transmembrane region" description="Helical" evidence="1">
    <location>
        <begin position="195"/>
        <end position="225"/>
    </location>
</feature>
<feature type="transmembrane region" description="Helical" evidence="1">
    <location>
        <begin position="715"/>
        <end position="736"/>
    </location>
</feature>
<feature type="transmembrane region" description="Helical" evidence="1">
    <location>
        <begin position="88"/>
        <end position="106"/>
    </location>
</feature>
<dbReference type="Pfam" id="PF10131">
    <property type="entry name" value="PTPS_related"/>
    <property type="match status" value="1"/>
</dbReference>
<feature type="transmembrane region" description="Helical" evidence="1">
    <location>
        <begin position="390"/>
        <end position="409"/>
    </location>
</feature>
<feature type="transmembrane region" description="Helical" evidence="1">
    <location>
        <begin position="113"/>
        <end position="132"/>
    </location>
</feature>
<feature type="transmembrane region" description="Helical" evidence="1">
    <location>
        <begin position="138"/>
        <end position="156"/>
    </location>
</feature>
<keyword evidence="1" id="KW-0812">Transmembrane</keyword>
<feature type="transmembrane region" description="Helical" evidence="1">
    <location>
        <begin position="294"/>
        <end position="315"/>
    </location>
</feature>
<keyword evidence="1" id="KW-1133">Transmembrane helix</keyword>
<evidence type="ECO:0000259" key="2">
    <source>
        <dbReference type="Pfam" id="PF10131"/>
    </source>
</evidence>
<gene>
    <name evidence="3" type="ORF">ENN51_08615</name>
</gene>
<feature type="transmembrane region" description="Helical" evidence="1">
    <location>
        <begin position="237"/>
        <end position="261"/>
    </location>
</feature>
<feature type="transmembrane region" description="Helical" evidence="1">
    <location>
        <begin position="327"/>
        <end position="351"/>
    </location>
</feature>
<dbReference type="AlphaFoldDB" id="A0A7V0XG34"/>
<accession>A0A7V0XG34</accession>
<dbReference type="InterPro" id="IPR018776">
    <property type="entry name" value="Membrane_prot_PTPS-rel_domain"/>
</dbReference>
<feature type="transmembrane region" description="Helical" evidence="1">
    <location>
        <begin position="163"/>
        <end position="183"/>
    </location>
</feature>
<comment type="caution">
    <text evidence="3">The sequence shown here is derived from an EMBL/GenBank/DDBJ whole genome shotgun (WGS) entry which is preliminary data.</text>
</comment>
<feature type="transmembrane region" description="Helical" evidence="1">
    <location>
        <begin position="357"/>
        <end position="378"/>
    </location>
</feature>